<dbReference type="Proteomes" id="UP000006426">
    <property type="component" value="Plasmid pmppla107"/>
</dbReference>
<organism evidence="1 2">
    <name type="scientific">Pseudomonas amygdali pv. lachrymans str. M301315</name>
    <dbReference type="NCBI Taxonomy" id="629260"/>
    <lineage>
        <taxon>Bacteria</taxon>
        <taxon>Pseudomonadati</taxon>
        <taxon>Pseudomonadota</taxon>
        <taxon>Gammaproteobacteria</taxon>
        <taxon>Pseudomonadales</taxon>
        <taxon>Pseudomonadaceae</taxon>
        <taxon>Pseudomonas</taxon>
        <taxon>Pseudomonas amygdali</taxon>
    </lineage>
</organism>
<name>A0AAD0PVY9_PSEAV</name>
<dbReference type="AlphaFoldDB" id="A0AAD0PVY9"/>
<reference evidence="1 2" key="1">
    <citation type="journal article" date="2011" name="PLoS Pathog.">
        <title>Dynamic evolution of pathogenicity revealed by sequencing and comparative genomics of 19 Pseudomonas syringae isolates.</title>
        <authorList>
            <person name="Baltrus D.A."/>
            <person name="Nishimura M.T."/>
            <person name="Romanchuk A."/>
            <person name="Chang J.H."/>
            <person name="Mukhtar M.S."/>
            <person name="Cherkis K."/>
            <person name="Roach J."/>
            <person name="Grant S.R."/>
            <person name="Jones C.D."/>
            <person name="Dangl J.L."/>
        </authorList>
    </citation>
    <scope>NUCLEOTIDE SEQUENCE [LARGE SCALE GENOMIC DNA]</scope>
    <source>
        <strain evidence="1 2">M301315</strain>
    </source>
</reference>
<geneLocation type="plasmid" evidence="2">
    <name>pmppla107</name>
</geneLocation>
<sequence length="233" mass="25685">MAIEVMHDGEPKWMGAEHCCLCKAPTRYWYLPNDVAVCQTCAQTACDSDIPSKLEWLNAEGAKERSPGWAPHVETFAAGITLPQDVICMAKVVGEKGSSVKMIKASIAQLLLGAERDKINQHADLKSQHIQSLEYMVGIHEARAEGKPIPKLQDIQLMYSKLASAALPPDRIVMAVEVGAVTAQPVQMIAVEHLCRLLAGEDSRARAYEYQLKTRIEALTQELETYIQEGELA</sequence>
<gene>
    <name evidence="1" type="ORF">PLA107_031525</name>
</gene>
<dbReference type="GeneID" id="39474653"/>
<protein>
    <submittedName>
        <fullName evidence="1">Uncharacterized protein</fullName>
    </submittedName>
</protein>
<accession>A0AAD0PVY9</accession>
<keyword evidence="1" id="KW-0614">Plasmid</keyword>
<dbReference type="EMBL" id="CP031226">
    <property type="protein sequence ID" value="AXH59755.1"/>
    <property type="molecule type" value="Genomic_DNA"/>
</dbReference>
<proteinExistence type="predicted"/>
<evidence type="ECO:0000313" key="1">
    <source>
        <dbReference type="EMBL" id="AXH59755.1"/>
    </source>
</evidence>
<dbReference type="RefSeq" id="WP_005741979.1">
    <property type="nucleotide sequence ID" value="NZ_CP031226.1"/>
</dbReference>
<evidence type="ECO:0000313" key="2">
    <source>
        <dbReference type="Proteomes" id="UP000006426"/>
    </source>
</evidence>